<dbReference type="AlphaFoldDB" id="A0A7U6JH87"/>
<sequence>MEGFGVFAGGLVIVYVILVVALAVLPFVWLHNISLNAFRSYQELKEIKEILKELKNK</sequence>
<dbReference type="EMBL" id="AP012051">
    <property type="protein sequence ID" value="BAL81682.1"/>
    <property type="molecule type" value="Genomic_DNA"/>
</dbReference>
<organism evidence="2 3">
    <name type="scientific">Caldisericum exile (strain DSM 21853 / NBRC 104410 / AZM16c01)</name>
    <dbReference type="NCBI Taxonomy" id="511051"/>
    <lineage>
        <taxon>Bacteria</taxon>
        <taxon>Pseudomonadati</taxon>
        <taxon>Caldisericota/Cryosericota group</taxon>
        <taxon>Caldisericota</taxon>
        <taxon>Caldisericia</taxon>
        <taxon>Caldisericales</taxon>
        <taxon>Caldisericaceae</taxon>
        <taxon>Caldisericum</taxon>
    </lineage>
</organism>
<keyword evidence="1" id="KW-0812">Transmembrane</keyword>
<feature type="transmembrane region" description="Helical" evidence="1">
    <location>
        <begin position="6"/>
        <end position="30"/>
    </location>
</feature>
<reference evidence="2 3" key="1">
    <citation type="submission" date="2011-01" db="EMBL/GenBank/DDBJ databases">
        <title>Whole genome sequence of Caldisericum exile AZM16c01.</title>
        <authorList>
            <person name="Narita-Yamada S."/>
            <person name="Kawakoshi A."/>
            <person name="Nakamura S."/>
            <person name="Sasagawa M."/>
            <person name="Fukada J."/>
            <person name="Sekine M."/>
            <person name="Kato Y."/>
            <person name="Fukai R."/>
            <person name="Sasaki K."/>
            <person name="Hanamaki A."/>
            <person name="Narita H."/>
            <person name="Konno Y."/>
            <person name="Mori K."/>
            <person name="Yamazaki S."/>
            <person name="Suzuki K."/>
            <person name="Fujita N."/>
        </authorList>
    </citation>
    <scope>NUCLEOTIDE SEQUENCE [LARGE SCALE GENOMIC DNA]</scope>
    <source>
        <strain evidence="3">DSM 21853 / NBRC 104410 / AZM16c01</strain>
    </source>
</reference>
<name>A0A7U6JH87_CALEA</name>
<evidence type="ECO:0000256" key="1">
    <source>
        <dbReference type="SAM" id="Phobius"/>
    </source>
</evidence>
<accession>A0A7U6JH87</accession>
<evidence type="ECO:0000313" key="2">
    <source>
        <dbReference type="EMBL" id="BAL81682.1"/>
    </source>
</evidence>
<dbReference type="Proteomes" id="UP000004793">
    <property type="component" value="Chromosome"/>
</dbReference>
<keyword evidence="3" id="KW-1185">Reference proteome</keyword>
<evidence type="ECO:0000313" key="3">
    <source>
        <dbReference type="Proteomes" id="UP000004793"/>
    </source>
</evidence>
<gene>
    <name evidence="2" type="ordered locus">CSE_15560</name>
</gene>
<keyword evidence="1" id="KW-1133">Transmembrane helix</keyword>
<proteinExistence type="predicted"/>
<protein>
    <submittedName>
        <fullName evidence="2">Uncharacterized protein</fullName>
    </submittedName>
</protein>
<keyword evidence="1" id="KW-0472">Membrane</keyword>
<dbReference type="KEGG" id="cex:CSE_15560"/>
<dbReference type="RefSeq" id="WP_014454077.1">
    <property type="nucleotide sequence ID" value="NC_017096.1"/>
</dbReference>